<evidence type="ECO:0000313" key="1">
    <source>
        <dbReference type="EMBL" id="RYQ83931.1"/>
    </source>
</evidence>
<gene>
    <name evidence="1" type="ORF">Ahy_B10g102814</name>
</gene>
<reference evidence="1 2" key="1">
    <citation type="submission" date="2019-01" db="EMBL/GenBank/DDBJ databases">
        <title>Sequencing of cultivated peanut Arachis hypogaea provides insights into genome evolution and oil improvement.</title>
        <authorList>
            <person name="Chen X."/>
        </authorList>
    </citation>
    <scope>NUCLEOTIDE SEQUENCE [LARGE SCALE GENOMIC DNA]</scope>
    <source>
        <strain evidence="2">cv. Fuhuasheng</strain>
        <tissue evidence="1">Leaves</tissue>
    </source>
</reference>
<comment type="caution">
    <text evidence="1">The sequence shown here is derived from an EMBL/GenBank/DDBJ whole genome shotgun (WGS) entry which is preliminary data.</text>
</comment>
<organism evidence="1 2">
    <name type="scientific">Arachis hypogaea</name>
    <name type="common">Peanut</name>
    <dbReference type="NCBI Taxonomy" id="3818"/>
    <lineage>
        <taxon>Eukaryota</taxon>
        <taxon>Viridiplantae</taxon>
        <taxon>Streptophyta</taxon>
        <taxon>Embryophyta</taxon>
        <taxon>Tracheophyta</taxon>
        <taxon>Spermatophyta</taxon>
        <taxon>Magnoliopsida</taxon>
        <taxon>eudicotyledons</taxon>
        <taxon>Gunneridae</taxon>
        <taxon>Pentapetalae</taxon>
        <taxon>rosids</taxon>
        <taxon>fabids</taxon>
        <taxon>Fabales</taxon>
        <taxon>Fabaceae</taxon>
        <taxon>Papilionoideae</taxon>
        <taxon>50 kb inversion clade</taxon>
        <taxon>dalbergioids sensu lato</taxon>
        <taxon>Dalbergieae</taxon>
        <taxon>Pterocarpus clade</taxon>
        <taxon>Arachis</taxon>
    </lineage>
</organism>
<sequence length="159" mass="18205">MADFLTSTHRAKWIFTPQQLVASIYCSNFQNPSMRMFAQGLDWGTNITSEVPESNGVNLIINGLNEVIPEAKDVVRVDLVGGFALQKTVASMMSHGEEELSKALGDPLYVRIRESLSLNKMRIFSLLKRTLLKVSKMRQRLQLKRIKAINMQIVPRRWW</sequence>
<proteinExistence type="predicted"/>
<dbReference type="EMBL" id="SDMP01000020">
    <property type="protein sequence ID" value="RYQ83931.1"/>
    <property type="molecule type" value="Genomic_DNA"/>
</dbReference>
<dbReference type="Proteomes" id="UP000289738">
    <property type="component" value="Chromosome B10"/>
</dbReference>
<name>A0A444X2M8_ARAHY</name>
<dbReference type="PANTHER" id="PTHR34560:SF8">
    <property type="entry name" value="START-LIKE DOMAIN-CONTAINING PROTEIN-RELATED"/>
    <property type="match status" value="1"/>
</dbReference>
<evidence type="ECO:0000313" key="2">
    <source>
        <dbReference type="Proteomes" id="UP000289738"/>
    </source>
</evidence>
<keyword evidence="2" id="KW-1185">Reference proteome</keyword>
<dbReference type="PANTHER" id="PTHR34560">
    <property type="entry name" value="POLYKETIDE CYCLASE/DEHYDRASE/LIPID TRANSPORT SUPERFAMILY PROTEIN"/>
    <property type="match status" value="1"/>
</dbReference>
<dbReference type="AlphaFoldDB" id="A0A444X2M8"/>
<accession>A0A444X2M8</accession>
<protein>
    <submittedName>
        <fullName evidence="1">Uncharacterized protein</fullName>
    </submittedName>
</protein>